<comment type="similarity">
    <text evidence="1">Belongs to the ATP-dependent AMP-binding enzyme family.</text>
</comment>
<evidence type="ECO:0000256" key="1">
    <source>
        <dbReference type="ARBA" id="ARBA00006432"/>
    </source>
</evidence>
<evidence type="ECO:0000313" key="5">
    <source>
        <dbReference type="EMBL" id="VYS78175.1"/>
    </source>
</evidence>
<dbReference type="GO" id="GO:0031956">
    <property type="term" value="F:medium-chain fatty acid-CoA ligase activity"/>
    <property type="evidence" value="ECO:0007669"/>
    <property type="project" value="TreeGrafter"/>
</dbReference>
<reference evidence="5" key="1">
    <citation type="submission" date="2019-11" db="EMBL/GenBank/DDBJ databases">
        <authorList>
            <person name="Feng L."/>
        </authorList>
    </citation>
    <scope>NUCLEOTIDE SEQUENCE</scope>
    <source>
        <strain evidence="5">AodontolyticusLFYP35</strain>
    </source>
</reference>
<dbReference type="InterPro" id="IPR045851">
    <property type="entry name" value="AMP-bd_C_sf"/>
</dbReference>
<dbReference type="EC" id="6.2.1.26" evidence="5"/>
<gene>
    <name evidence="5" type="primary">menE</name>
    <name evidence="5" type="ORF">AOLFYP35_00279</name>
</gene>
<dbReference type="InterPro" id="IPR020845">
    <property type="entry name" value="AMP-binding_CS"/>
</dbReference>
<dbReference type="PROSITE" id="PS00455">
    <property type="entry name" value="AMP_BINDING"/>
    <property type="match status" value="1"/>
</dbReference>
<dbReference type="InterPro" id="IPR042099">
    <property type="entry name" value="ANL_N_sf"/>
</dbReference>
<name>A0A6N2RE72_9ACTO</name>
<dbReference type="Gene3D" id="3.40.50.12780">
    <property type="entry name" value="N-terminal domain of ligase-like"/>
    <property type="match status" value="1"/>
</dbReference>
<dbReference type="InterPro" id="IPR025110">
    <property type="entry name" value="AMP-bd_C"/>
</dbReference>
<feature type="domain" description="AMP-dependent synthetase/ligase" evidence="3">
    <location>
        <begin position="31"/>
        <end position="269"/>
    </location>
</feature>
<evidence type="ECO:0000256" key="2">
    <source>
        <dbReference type="ARBA" id="ARBA00022598"/>
    </source>
</evidence>
<keyword evidence="2 5" id="KW-0436">Ligase</keyword>
<dbReference type="Gene3D" id="3.30.300.30">
    <property type="match status" value="1"/>
</dbReference>
<dbReference type="AlphaFoldDB" id="A0A6N2RE72"/>
<sequence>MSDLRLLVVPGGTSPASVAMAHASLHKLAELYEERQADPDHPAPHTVVVIRDPELVPPSSLRTAATTPREAFPPELYPELADRIDDPALFDNIDLVLASSGSSGEPRLVGLSIDALMASVKATHSVLGGPGRWILALSSHHIAGAQVLMRAAATEISPQIVDCSHGFNPKDLLPAITGATSDPSLPGYLSLVPTQLVDCLDAGDEVVSALARLHTILIGGTRLDPALRQRAEDAGLTIVESFGMTETCGGCVYDGVPLPGVMVRTLDWDGATRIAIAGPVLLTRYLVGDTPFHDEAGTHWFISGDTGVIDAGGRLKVLGRADDMIISGGLNIPPIRVEDALKNVAGIKDAWALGLNDEKWGQALSCLVVPEDAPSFPPPPEFVEEQGHRIREAVSSQIGRPQAPRRVIFVSSIPQLSSGKVDRIAARQLAESLTGTESEWRR</sequence>
<dbReference type="PANTHER" id="PTHR43201">
    <property type="entry name" value="ACYL-COA SYNTHETASE"/>
    <property type="match status" value="1"/>
</dbReference>
<accession>A0A6N2RE72</accession>
<organism evidence="5">
    <name type="scientific">Schaalia odontolytica</name>
    <dbReference type="NCBI Taxonomy" id="1660"/>
    <lineage>
        <taxon>Bacteria</taxon>
        <taxon>Bacillati</taxon>
        <taxon>Actinomycetota</taxon>
        <taxon>Actinomycetes</taxon>
        <taxon>Actinomycetales</taxon>
        <taxon>Actinomycetaceae</taxon>
        <taxon>Schaalia</taxon>
    </lineage>
</organism>
<dbReference type="SUPFAM" id="SSF56801">
    <property type="entry name" value="Acetyl-CoA synthetase-like"/>
    <property type="match status" value="1"/>
</dbReference>
<dbReference type="GO" id="GO:0006631">
    <property type="term" value="P:fatty acid metabolic process"/>
    <property type="evidence" value="ECO:0007669"/>
    <property type="project" value="TreeGrafter"/>
</dbReference>
<protein>
    <submittedName>
        <fullName evidence="5">2-succinylbenzoate--CoA ligase</fullName>
        <ecNumber evidence="5">6.2.1.26</ecNumber>
    </submittedName>
</protein>
<dbReference type="PANTHER" id="PTHR43201:SF5">
    <property type="entry name" value="MEDIUM-CHAIN ACYL-COA LIGASE ACSF2, MITOCHONDRIAL"/>
    <property type="match status" value="1"/>
</dbReference>
<feature type="domain" description="AMP-binding enzyme C-terminal" evidence="4">
    <location>
        <begin position="337"/>
        <end position="420"/>
    </location>
</feature>
<dbReference type="InterPro" id="IPR000873">
    <property type="entry name" value="AMP-dep_synth/lig_dom"/>
</dbReference>
<evidence type="ECO:0000259" key="4">
    <source>
        <dbReference type="Pfam" id="PF13193"/>
    </source>
</evidence>
<proteinExistence type="inferred from homology"/>
<evidence type="ECO:0000259" key="3">
    <source>
        <dbReference type="Pfam" id="PF00501"/>
    </source>
</evidence>
<dbReference type="EMBL" id="CACRSM010000002">
    <property type="protein sequence ID" value="VYS78175.1"/>
    <property type="molecule type" value="Genomic_DNA"/>
</dbReference>
<dbReference type="Pfam" id="PF13193">
    <property type="entry name" value="AMP-binding_C"/>
    <property type="match status" value="1"/>
</dbReference>
<dbReference type="GO" id="GO:0008756">
    <property type="term" value="F:o-succinylbenzoate-CoA ligase activity"/>
    <property type="evidence" value="ECO:0007669"/>
    <property type="project" value="UniProtKB-EC"/>
</dbReference>
<dbReference type="Pfam" id="PF00501">
    <property type="entry name" value="AMP-binding"/>
    <property type="match status" value="1"/>
</dbReference>